<dbReference type="InParanoid" id="A0A0C3HMY5"/>
<evidence type="ECO:0000256" key="2">
    <source>
        <dbReference type="ARBA" id="ARBA00022679"/>
    </source>
</evidence>
<reference evidence="6" key="2">
    <citation type="submission" date="2015-01" db="EMBL/GenBank/DDBJ databases">
        <title>Evolutionary Origins and Diversification of the Mycorrhizal Mutualists.</title>
        <authorList>
            <consortium name="DOE Joint Genome Institute"/>
            <consortium name="Mycorrhizal Genomics Consortium"/>
            <person name="Kohler A."/>
            <person name="Kuo A."/>
            <person name="Nagy L.G."/>
            <person name="Floudas D."/>
            <person name="Copeland A."/>
            <person name="Barry K.W."/>
            <person name="Cichocki N."/>
            <person name="Veneault-Fourrey C."/>
            <person name="LaButti K."/>
            <person name="Lindquist E.A."/>
            <person name="Lipzen A."/>
            <person name="Lundell T."/>
            <person name="Morin E."/>
            <person name="Murat C."/>
            <person name="Riley R."/>
            <person name="Ohm R."/>
            <person name="Sun H."/>
            <person name="Tunlid A."/>
            <person name="Henrissat B."/>
            <person name="Grigoriev I.V."/>
            <person name="Hibbett D.S."/>
            <person name="Martin F."/>
        </authorList>
    </citation>
    <scope>NUCLEOTIDE SEQUENCE [LARGE SCALE GENOMIC DNA]</scope>
    <source>
        <strain evidence="6">Zn</strain>
    </source>
</reference>
<dbReference type="GO" id="GO:0008757">
    <property type="term" value="F:S-adenosylmethionine-dependent methyltransferase activity"/>
    <property type="evidence" value="ECO:0007669"/>
    <property type="project" value="TreeGrafter"/>
</dbReference>
<dbReference type="OrthoDB" id="10251242at2759"/>
<dbReference type="STRING" id="913774.A0A0C3HMY5"/>
<evidence type="ECO:0000313" key="5">
    <source>
        <dbReference type="EMBL" id="KIN04395.1"/>
    </source>
</evidence>
<reference evidence="5 6" key="1">
    <citation type="submission" date="2014-04" db="EMBL/GenBank/DDBJ databases">
        <authorList>
            <consortium name="DOE Joint Genome Institute"/>
            <person name="Kuo A."/>
            <person name="Martino E."/>
            <person name="Perotto S."/>
            <person name="Kohler A."/>
            <person name="Nagy L.G."/>
            <person name="Floudas D."/>
            <person name="Copeland A."/>
            <person name="Barry K.W."/>
            <person name="Cichocki N."/>
            <person name="Veneault-Fourrey C."/>
            <person name="LaButti K."/>
            <person name="Lindquist E.A."/>
            <person name="Lipzen A."/>
            <person name="Lundell T."/>
            <person name="Morin E."/>
            <person name="Murat C."/>
            <person name="Sun H."/>
            <person name="Tunlid A."/>
            <person name="Henrissat B."/>
            <person name="Grigoriev I.V."/>
            <person name="Hibbett D.S."/>
            <person name="Martin F."/>
            <person name="Nordberg H.P."/>
            <person name="Cantor M.N."/>
            <person name="Hua S.X."/>
        </authorList>
    </citation>
    <scope>NUCLEOTIDE SEQUENCE [LARGE SCALE GENOMIC DNA]</scope>
    <source>
        <strain evidence="5 6">Zn</strain>
    </source>
</reference>
<dbReference type="AlphaFoldDB" id="A0A0C3HMY5"/>
<evidence type="ECO:0000313" key="6">
    <source>
        <dbReference type="Proteomes" id="UP000054321"/>
    </source>
</evidence>
<dbReference type="PROSITE" id="PS51682">
    <property type="entry name" value="SAM_OMT_I"/>
    <property type="match status" value="1"/>
</dbReference>
<dbReference type="HOGENOM" id="CLU_067676_8_0_1"/>
<dbReference type="InterPro" id="IPR050362">
    <property type="entry name" value="Cation-dep_OMT"/>
</dbReference>
<dbReference type="PANTHER" id="PTHR10509:SF14">
    <property type="entry name" value="CAFFEOYL-COA O-METHYLTRANSFERASE 3-RELATED"/>
    <property type="match status" value="1"/>
</dbReference>
<evidence type="ECO:0008006" key="7">
    <source>
        <dbReference type="Google" id="ProtNLM"/>
    </source>
</evidence>
<proteinExistence type="inferred from homology"/>
<evidence type="ECO:0000256" key="4">
    <source>
        <dbReference type="ARBA" id="ARBA00023453"/>
    </source>
</evidence>
<sequence>MTDSFNAVDSWICDSLVPADSTLTGALKANAAAGLDEIDVAPNQGRMLYLLAKMSRAKRVLEIGTLGGYSAIWLAKALPADGHLVTLEVSPENAKVAKSNIKNAGFSHIVDVKVGPALDTLAQMEKDVLTEQFDLVFIDADKQNHHNYLQWSVKLGHVGTVIVLDNVVRGGRVVDPNDHTASAEGVRKAFEVMKNDKRLESTAIQTVGTKGWDGFAFALVVE</sequence>
<comment type="similarity">
    <text evidence="4">Belongs to the class I-like SAM-binding methyltransferase superfamily. Cation-dependent O-methyltransferase family.</text>
</comment>
<evidence type="ECO:0000256" key="1">
    <source>
        <dbReference type="ARBA" id="ARBA00022603"/>
    </source>
</evidence>
<dbReference type="GO" id="GO:0008171">
    <property type="term" value="F:O-methyltransferase activity"/>
    <property type="evidence" value="ECO:0007669"/>
    <property type="project" value="InterPro"/>
</dbReference>
<dbReference type="SUPFAM" id="SSF53335">
    <property type="entry name" value="S-adenosyl-L-methionine-dependent methyltransferases"/>
    <property type="match status" value="1"/>
</dbReference>
<accession>A0A0C3HMY5</accession>
<keyword evidence="6" id="KW-1185">Reference proteome</keyword>
<dbReference type="InterPro" id="IPR002935">
    <property type="entry name" value="SAM_O-MeTrfase"/>
</dbReference>
<keyword evidence="2" id="KW-0808">Transferase</keyword>
<gene>
    <name evidence="5" type="ORF">OIDMADRAFT_116593</name>
</gene>
<protein>
    <recommendedName>
        <fullName evidence="7">O-methyltransferase domain-containing protein</fullName>
    </recommendedName>
</protein>
<dbReference type="Proteomes" id="UP000054321">
    <property type="component" value="Unassembled WGS sequence"/>
</dbReference>
<evidence type="ECO:0000256" key="3">
    <source>
        <dbReference type="ARBA" id="ARBA00022691"/>
    </source>
</evidence>
<keyword evidence="3" id="KW-0949">S-adenosyl-L-methionine</keyword>
<dbReference type="Pfam" id="PF01596">
    <property type="entry name" value="Methyltransf_3"/>
    <property type="match status" value="1"/>
</dbReference>
<dbReference type="EMBL" id="KN832872">
    <property type="protein sequence ID" value="KIN04395.1"/>
    <property type="molecule type" value="Genomic_DNA"/>
</dbReference>
<name>A0A0C3HMY5_OIDMZ</name>
<dbReference type="GO" id="GO:0032259">
    <property type="term" value="P:methylation"/>
    <property type="evidence" value="ECO:0007669"/>
    <property type="project" value="UniProtKB-KW"/>
</dbReference>
<dbReference type="InterPro" id="IPR029063">
    <property type="entry name" value="SAM-dependent_MTases_sf"/>
</dbReference>
<dbReference type="Gene3D" id="3.40.50.150">
    <property type="entry name" value="Vaccinia Virus protein VP39"/>
    <property type="match status" value="1"/>
</dbReference>
<organism evidence="5 6">
    <name type="scientific">Oidiodendron maius (strain Zn)</name>
    <dbReference type="NCBI Taxonomy" id="913774"/>
    <lineage>
        <taxon>Eukaryota</taxon>
        <taxon>Fungi</taxon>
        <taxon>Dikarya</taxon>
        <taxon>Ascomycota</taxon>
        <taxon>Pezizomycotina</taxon>
        <taxon>Leotiomycetes</taxon>
        <taxon>Leotiomycetes incertae sedis</taxon>
        <taxon>Myxotrichaceae</taxon>
        <taxon>Oidiodendron</taxon>
    </lineage>
</organism>
<keyword evidence="1" id="KW-0489">Methyltransferase</keyword>
<dbReference type="PANTHER" id="PTHR10509">
    <property type="entry name" value="O-METHYLTRANSFERASE-RELATED"/>
    <property type="match status" value="1"/>
</dbReference>
<dbReference type="CDD" id="cd02440">
    <property type="entry name" value="AdoMet_MTases"/>
    <property type="match status" value="1"/>
</dbReference>